<evidence type="ECO:0000313" key="1">
    <source>
        <dbReference type="EMBL" id="KAK4337476.1"/>
    </source>
</evidence>
<dbReference type="AlphaFoldDB" id="A0AAE1QPQ2"/>
<keyword evidence="2" id="KW-1185">Reference proteome</keyword>
<reference evidence="1" key="1">
    <citation type="submission" date="2023-12" db="EMBL/GenBank/DDBJ databases">
        <title>Genome assembly of Anisodus tanguticus.</title>
        <authorList>
            <person name="Wang Y.-J."/>
        </authorList>
    </citation>
    <scope>NUCLEOTIDE SEQUENCE</scope>
    <source>
        <strain evidence="1">KB-2021</strain>
        <tissue evidence="1">Leaf</tissue>
    </source>
</reference>
<dbReference type="EMBL" id="JAVYJV010000025">
    <property type="protein sequence ID" value="KAK4337476.1"/>
    <property type="molecule type" value="Genomic_DNA"/>
</dbReference>
<sequence>MICFMDSYIISSPNEVVPNVTGSELVGGPEILRMDQGNPDAPPAIPHAEQAMGDLDLALRLGPPSPTKEALERELSTFLSSFGNREVRRDVLEGTIRKLDLNSASPEKLFLRIRQLMQELSNRPVAASTAKKALLKALKEWEKGDA</sequence>
<proteinExistence type="predicted"/>
<evidence type="ECO:0000313" key="2">
    <source>
        <dbReference type="Proteomes" id="UP001291623"/>
    </source>
</evidence>
<comment type="caution">
    <text evidence="1">The sequence shown here is derived from an EMBL/GenBank/DDBJ whole genome shotgun (WGS) entry which is preliminary data.</text>
</comment>
<gene>
    <name evidence="1" type="ORF">RND71_043803</name>
</gene>
<organism evidence="1 2">
    <name type="scientific">Anisodus tanguticus</name>
    <dbReference type="NCBI Taxonomy" id="243964"/>
    <lineage>
        <taxon>Eukaryota</taxon>
        <taxon>Viridiplantae</taxon>
        <taxon>Streptophyta</taxon>
        <taxon>Embryophyta</taxon>
        <taxon>Tracheophyta</taxon>
        <taxon>Spermatophyta</taxon>
        <taxon>Magnoliopsida</taxon>
        <taxon>eudicotyledons</taxon>
        <taxon>Gunneridae</taxon>
        <taxon>Pentapetalae</taxon>
        <taxon>asterids</taxon>
        <taxon>lamiids</taxon>
        <taxon>Solanales</taxon>
        <taxon>Solanaceae</taxon>
        <taxon>Solanoideae</taxon>
        <taxon>Hyoscyameae</taxon>
        <taxon>Anisodus</taxon>
    </lineage>
</organism>
<protein>
    <submittedName>
        <fullName evidence="1">Uncharacterized protein</fullName>
    </submittedName>
</protein>
<name>A0AAE1QPQ2_9SOLA</name>
<dbReference type="Proteomes" id="UP001291623">
    <property type="component" value="Unassembled WGS sequence"/>
</dbReference>
<accession>A0AAE1QPQ2</accession>